<organism evidence="1 2">
    <name type="scientific">Shinella lacus</name>
    <dbReference type="NCBI Taxonomy" id="2654216"/>
    <lineage>
        <taxon>Bacteria</taxon>
        <taxon>Pseudomonadati</taxon>
        <taxon>Pseudomonadota</taxon>
        <taxon>Alphaproteobacteria</taxon>
        <taxon>Hyphomicrobiales</taxon>
        <taxon>Rhizobiaceae</taxon>
        <taxon>Shinella</taxon>
    </lineage>
</organism>
<protein>
    <submittedName>
        <fullName evidence="1">Uncharacterized protein</fullName>
    </submittedName>
</protein>
<dbReference type="EMBL" id="WHSB02000004">
    <property type="protein sequence ID" value="MCQ4630935.1"/>
    <property type="molecule type" value="Genomic_DNA"/>
</dbReference>
<proteinExistence type="predicted"/>
<accession>A0ABT1R6Y2</accession>
<reference evidence="1" key="1">
    <citation type="submission" date="2021-07" db="EMBL/GenBank/DDBJ databases">
        <title>Shinella sp. nov., a novel member of the genus Shinella from water.</title>
        <authorList>
            <person name="Deng Y."/>
        </authorList>
    </citation>
    <scope>NUCLEOTIDE SEQUENCE</scope>
    <source>
        <strain evidence="1">CPCC 100929</strain>
    </source>
</reference>
<sequence length="180" mass="19435">MLAEINKRLSILLETRHPEFRDVGRHRGRMSVEDIKAIGVFAPALRIGLFGKLTTEDLPSGERVLVVPFAAAVITAEGDLLDSQDRAIALALAVETSLARITPGAADEDRDWPALSGVGLAEDLSIDIADGNDLDDEGIALWAVLFKIRVIIGENFAREGAEEAIQIIWPEGFDPAEIAP</sequence>
<evidence type="ECO:0000313" key="1">
    <source>
        <dbReference type="EMBL" id="MCQ4630935.1"/>
    </source>
</evidence>
<dbReference type="Proteomes" id="UP000996601">
    <property type="component" value="Unassembled WGS sequence"/>
</dbReference>
<evidence type="ECO:0000313" key="2">
    <source>
        <dbReference type="Proteomes" id="UP000996601"/>
    </source>
</evidence>
<name>A0ABT1R6Y2_9HYPH</name>
<comment type="caution">
    <text evidence="1">The sequence shown here is derived from an EMBL/GenBank/DDBJ whole genome shotgun (WGS) entry which is preliminary data.</text>
</comment>
<gene>
    <name evidence="1" type="ORF">GB927_012855</name>
</gene>
<dbReference type="RefSeq" id="WP_256117372.1">
    <property type="nucleotide sequence ID" value="NZ_WHSB02000004.1"/>
</dbReference>
<keyword evidence="2" id="KW-1185">Reference proteome</keyword>